<evidence type="ECO:0000259" key="6">
    <source>
        <dbReference type="Pfam" id="PF14378"/>
    </source>
</evidence>
<dbReference type="PANTHER" id="PTHR31310:SF7">
    <property type="entry name" value="PA-PHOSPHATASE RELATED-FAMILY PROTEIN DDB_G0268928"/>
    <property type="match status" value="1"/>
</dbReference>
<reference evidence="7" key="1">
    <citation type="journal article" date="2014" name="Genome Biol. Evol.">
        <title>Pangenome evidence for extensive interdomain horizontal transfer affecting lineage core and shell genes in uncultured planktonic thaumarchaeota and euryarchaeota.</title>
        <authorList>
            <person name="Deschamps P."/>
            <person name="Zivanovic Y."/>
            <person name="Moreira D."/>
            <person name="Rodriguez-Valera F."/>
            <person name="Lopez-Garcia P."/>
        </authorList>
    </citation>
    <scope>NUCLEOTIDE SEQUENCE</scope>
</reference>
<keyword evidence="3 5" id="KW-1133">Transmembrane helix</keyword>
<sequence>MAAGTGIYITWITGAIILSIAMMPLFKPPYARLRLEGFIDMFRRYWAHMIVVFSVYLWKDLLDGMDRVLMASTKLDMTPYVYAIEGDIVLWVQQELRNAALDQMLTHFYVMGFMTATFASFLYPIYFDDRHMADRVSLSMFWVYIIAIPFFLFFNVGVTGDHIPSMQTIAYDLTPEIHNWFTRIDPFSNGMPSLHIGLPFAIWLTMQRWDEDGRWANYRNFLIAFMLVTAFSIIYLGIHWIVDIIGGMAVAILAVELTAKTHSPIWKVADERLFSRRLARAIADPSKSLRGTLSSVTSVFEPLKEPNKRQTSVIIAALLLSTGFVLLWDATHQDFPVEGVEWPTSAAGSDGWLVSVEEVPDGSLEISVWNVSDEVSSIVSGAVWETAPMVSISGPFLALHDAQRVDFYELQSNETEFSPKFSRIESNPVLDVAIAESVSGEPLLVIVHEDSLEIIDGQQSPIEMTFSGAPFSIVTASGQLLAWADTTAPQPTVNVTSLEGPRIAISLVLDAGATEPQDEYLEQISGIAVDYENAKVVDIAMDPLWVTAVVDVGPVNRTILINILTGEQTMISEPVWPSSSPSVAHGRVAFLQIPLWDPSLDPEEIATARDVYLHDIEANTTLAITHDDDVDQLDPQVLLEDVAWVEVDSDGKSSLKVYSGETFQPYSSVILQAAILMLIPLLFLWAYQAASERRG</sequence>
<evidence type="ECO:0000256" key="2">
    <source>
        <dbReference type="ARBA" id="ARBA00022692"/>
    </source>
</evidence>
<dbReference type="SUPFAM" id="SSF48317">
    <property type="entry name" value="Acid phosphatase/Vanadium-dependent haloperoxidase"/>
    <property type="match status" value="1"/>
</dbReference>
<keyword evidence="2 5" id="KW-0812">Transmembrane</keyword>
<name>A0A075FSP4_9EURY</name>
<evidence type="ECO:0000256" key="4">
    <source>
        <dbReference type="ARBA" id="ARBA00023136"/>
    </source>
</evidence>
<feature type="transmembrane region" description="Helical" evidence="5">
    <location>
        <begin position="6"/>
        <end position="25"/>
    </location>
</feature>
<accession>A0A075FSP4</accession>
<feature type="transmembrane region" description="Helical" evidence="5">
    <location>
        <begin position="45"/>
        <end position="62"/>
    </location>
</feature>
<keyword evidence="4 5" id="KW-0472">Membrane</keyword>
<evidence type="ECO:0000256" key="3">
    <source>
        <dbReference type="ARBA" id="ARBA00022989"/>
    </source>
</evidence>
<evidence type="ECO:0000256" key="5">
    <source>
        <dbReference type="SAM" id="Phobius"/>
    </source>
</evidence>
<dbReference type="InterPro" id="IPR036938">
    <property type="entry name" value="PAP2/HPO_sf"/>
</dbReference>
<dbReference type="InterPro" id="IPR026841">
    <property type="entry name" value="Aur1/Ipt1"/>
</dbReference>
<dbReference type="EMBL" id="KF900420">
    <property type="protein sequence ID" value="AIE94353.1"/>
    <property type="molecule type" value="Genomic_DNA"/>
</dbReference>
<feature type="transmembrane region" description="Helical" evidence="5">
    <location>
        <begin position="669"/>
        <end position="687"/>
    </location>
</feature>
<comment type="subcellular location">
    <subcellularLocation>
        <location evidence="1">Membrane</location>
        <topology evidence="1">Multi-pass membrane protein</topology>
    </subcellularLocation>
</comment>
<feature type="transmembrane region" description="Helical" evidence="5">
    <location>
        <begin position="138"/>
        <end position="158"/>
    </location>
</feature>
<dbReference type="Gene3D" id="1.20.144.10">
    <property type="entry name" value="Phosphatidic acid phosphatase type 2/haloperoxidase"/>
    <property type="match status" value="1"/>
</dbReference>
<feature type="transmembrane region" description="Helical" evidence="5">
    <location>
        <begin position="218"/>
        <end position="238"/>
    </location>
</feature>
<dbReference type="InterPro" id="IPR052185">
    <property type="entry name" value="IPC_Synthase-Related"/>
</dbReference>
<evidence type="ECO:0000313" key="7">
    <source>
        <dbReference type="EMBL" id="AIE94353.1"/>
    </source>
</evidence>
<feature type="transmembrane region" description="Helical" evidence="5">
    <location>
        <begin position="106"/>
        <end position="126"/>
    </location>
</feature>
<proteinExistence type="predicted"/>
<dbReference type="GO" id="GO:0016020">
    <property type="term" value="C:membrane"/>
    <property type="evidence" value="ECO:0007669"/>
    <property type="project" value="UniProtKB-SubCell"/>
</dbReference>
<dbReference type="CDD" id="cd03386">
    <property type="entry name" value="PAP2_Aur1_like"/>
    <property type="match status" value="1"/>
</dbReference>
<evidence type="ECO:0000256" key="1">
    <source>
        <dbReference type="ARBA" id="ARBA00004141"/>
    </source>
</evidence>
<protein>
    <submittedName>
        <fullName evidence="7">Phosphoesterase PA-phosphatase related protein</fullName>
    </submittedName>
</protein>
<dbReference type="PANTHER" id="PTHR31310">
    <property type="match status" value="1"/>
</dbReference>
<dbReference type="AlphaFoldDB" id="A0A075FSP4"/>
<organism evidence="7">
    <name type="scientific">uncultured marine group II/III euryarchaeote AD1000_45_F09</name>
    <dbReference type="NCBI Taxonomy" id="1457776"/>
    <lineage>
        <taxon>Archaea</taxon>
        <taxon>Methanobacteriati</taxon>
        <taxon>Methanobacteriota</taxon>
        <taxon>environmental samples</taxon>
    </lineage>
</organism>
<dbReference type="Pfam" id="PF14378">
    <property type="entry name" value="PAP2_3"/>
    <property type="match status" value="1"/>
</dbReference>
<feature type="domain" description="Inositolphosphotransferase Aur1/Ipt1" evidence="6">
    <location>
        <begin position="88"/>
        <end position="255"/>
    </location>
</feature>